<dbReference type="EMBL" id="CAJVPP010001686">
    <property type="protein sequence ID" value="CAG8568475.1"/>
    <property type="molecule type" value="Genomic_DNA"/>
</dbReference>
<keyword evidence="3" id="KW-1185">Reference proteome</keyword>
<gene>
    <name evidence="2" type="ORF">FMOSSE_LOCUS7329</name>
</gene>
<keyword evidence="1" id="KW-0812">Transmembrane</keyword>
<organism evidence="2 3">
    <name type="scientific">Funneliformis mosseae</name>
    <name type="common">Endomycorrhizal fungus</name>
    <name type="synonym">Glomus mosseae</name>
    <dbReference type="NCBI Taxonomy" id="27381"/>
    <lineage>
        <taxon>Eukaryota</taxon>
        <taxon>Fungi</taxon>
        <taxon>Fungi incertae sedis</taxon>
        <taxon>Mucoromycota</taxon>
        <taxon>Glomeromycotina</taxon>
        <taxon>Glomeromycetes</taxon>
        <taxon>Glomerales</taxon>
        <taxon>Glomeraceae</taxon>
        <taxon>Funneliformis</taxon>
    </lineage>
</organism>
<accession>A0A9N9BM47</accession>
<keyword evidence="1" id="KW-0472">Membrane</keyword>
<evidence type="ECO:0000256" key="1">
    <source>
        <dbReference type="SAM" id="Phobius"/>
    </source>
</evidence>
<dbReference type="AlphaFoldDB" id="A0A9N9BM47"/>
<name>A0A9N9BM47_FUNMO</name>
<sequence>MDNVDLIEELVTRCNQYEVKIITLRDTIVHKSRELVSSIRKFRELDRLAKELDESISVTKSRSTKEMEETINVADQTTQGIADRLNLIRTRIRDKSERLKQHQQLLTTLKIQVELEKRSSNIPAIFRMVLGVFTLIMISVSALAVKRWVINI</sequence>
<comment type="caution">
    <text evidence="2">The sequence shown here is derived from an EMBL/GenBank/DDBJ whole genome shotgun (WGS) entry which is preliminary data.</text>
</comment>
<evidence type="ECO:0000313" key="2">
    <source>
        <dbReference type="EMBL" id="CAG8568475.1"/>
    </source>
</evidence>
<reference evidence="2" key="1">
    <citation type="submission" date="2021-06" db="EMBL/GenBank/DDBJ databases">
        <authorList>
            <person name="Kallberg Y."/>
            <person name="Tangrot J."/>
            <person name="Rosling A."/>
        </authorList>
    </citation>
    <scope>NUCLEOTIDE SEQUENCE</scope>
    <source>
        <strain evidence="2">87-6 pot B 2015</strain>
    </source>
</reference>
<evidence type="ECO:0000313" key="3">
    <source>
        <dbReference type="Proteomes" id="UP000789375"/>
    </source>
</evidence>
<protein>
    <submittedName>
        <fullName evidence="2">3907_t:CDS:1</fullName>
    </submittedName>
</protein>
<keyword evidence="1" id="KW-1133">Transmembrane helix</keyword>
<feature type="transmembrane region" description="Helical" evidence="1">
    <location>
        <begin position="124"/>
        <end position="145"/>
    </location>
</feature>
<dbReference type="Proteomes" id="UP000789375">
    <property type="component" value="Unassembled WGS sequence"/>
</dbReference>
<proteinExistence type="predicted"/>